<accession>A0AAD6Z023</accession>
<keyword evidence="2" id="KW-1185">Reference proteome</keyword>
<name>A0AAD6Z023_9AGAR</name>
<reference evidence="1" key="1">
    <citation type="submission" date="2023-03" db="EMBL/GenBank/DDBJ databases">
        <title>Massive genome expansion in bonnet fungi (Mycena s.s.) driven by repeated elements and novel gene families across ecological guilds.</title>
        <authorList>
            <consortium name="Lawrence Berkeley National Laboratory"/>
            <person name="Harder C.B."/>
            <person name="Miyauchi S."/>
            <person name="Viragh M."/>
            <person name="Kuo A."/>
            <person name="Thoen E."/>
            <person name="Andreopoulos B."/>
            <person name="Lu D."/>
            <person name="Skrede I."/>
            <person name="Drula E."/>
            <person name="Henrissat B."/>
            <person name="Morin E."/>
            <person name="Kohler A."/>
            <person name="Barry K."/>
            <person name="LaButti K."/>
            <person name="Morin E."/>
            <person name="Salamov A."/>
            <person name="Lipzen A."/>
            <person name="Mereny Z."/>
            <person name="Hegedus B."/>
            <person name="Baldrian P."/>
            <person name="Stursova M."/>
            <person name="Weitz H."/>
            <person name="Taylor A."/>
            <person name="Grigoriev I.V."/>
            <person name="Nagy L.G."/>
            <person name="Martin F."/>
            <person name="Kauserud H."/>
        </authorList>
    </citation>
    <scope>NUCLEOTIDE SEQUENCE</scope>
    <source>
        <strain evidence="1">CBHHK002</strain>
    </source>
</reference>
<protein>
    <submittedName>
        <fullName evidence="1">Uncharacterized protein</fullName>
    </submittedName>
</protein>
<proteinExistence type="predicted"/>
<gene>
    <name evidence="1" type="ORF">DFH08DRAFT_989052</name>
</gene>
<organism evidence="1 2">
    <name type="scientific">Mycena albidolilacea</name>
    <dbReference type="NCBI Taxonomy" id="1033008"/>
    <lineage>
        <taxon>Eukaryota</taxon>
        <taxon>Fungi</taxon>
        <taxon>Dikarya</taxon>
        <taxon>Basidiomycota</taxon>
        <taxon>Agaricomycotina</taxon>
        <taxon>Agaricomycetes</taxon>
        <taxon>Agaricomycetidae</taxon>
        <taxon>Agaricales</taxon>
        <taxon>Marasmiineae</taxon>
        <taxon>Mycenaceae</taxon>
        <taxon>Mycena</taxon>
    </lineage>
</organism>
<sequence length="533" mass="59272">MSTKAAKYTNALPDLCKEQKHAKTSLLAASNGMHAPATRPLEPIISSSSLQGRSWKQAVQPRLILPCARRSPNPTLKSQTLAALVTLNYESMSAISLVCGSSFHAELTTQKRHDSHYTLRCIRPRRQQQRAQECISEAEQPCGFFINLIKQLRSIGPNRITYAELLELLPTLPNQNPQCEGGNKERFIFGLQGSAHDPKTCALTVKQDGTHEVNMGSMHGVVIRKQFVPEGDARGGQALKCVFVAVSVKGSAMMKGFVHTGQDPSLSVQRLRPSFLIVNSLDEAELAVKRESLEEFTLTCLDAKISRYMTRDVKLAASPENLPYVLDAVAEFNYFLARHSGNDPLEMRNEMRMEMYSLRGEYGHRMPNLDIENVVIDGEARLLHNCDDNYSFAIFNHSQHDLFPYLIYFEPAIYSIIAWWVPGSRTMAAPLPRMSGDVPTRLTIGYGADGGYAFQFIVPEGITSDTGFLKLLVSTKYLMRCIEQPAVVDVTVGGRTTKTERWAIDAEICCALVAVTVIVEGPPAPYHRDHLLL</sequence>
<dbReference type="Proteomes" id="UP001218218">
    <property type="component" value="Unassembled WGS sequence"/>
</dbReference>
<dbReference type="AlphaFoldDB" id="A0AAD6Z023"/>
<comment type="caution">
    <text evidence="1">The sequence shown here is derived from an EMBL/GenBank/DDBJ whole genome shotgun (WGS) entry which is preliminary data.</text>
</comment>
<evidence type="ECO:0000313" key="1">
    <source>
        <dbReference type="EMBL" id="KAJ7302593.1"/>
    </source>
</evidence>
<dbReference type="EMBL" id="JARIHO010000114">
    <property type="protein sequence ID" value="KAJ7302593.1"/>
    <property type="molecule type" value="Genomic_DNA"/>
</dbReference>
<evidence type="ECO:0000313" key="2">
    <source>
        <dbReference type="Proteomes" id="UP001218218"/>
    </source>
</evidence>